<name>A0A2P8DKH9_9ACTN</name>
<dbReference type="CDD" id="cd00190">
    <property type="entry name" value="Tryp_SPc"/>
    <property type="match status" value="1"/>
</dbReference>
<dbReference type="SMART" id="SM00020">
    <property type="entry name" value="Tryp_SPc"/>
    <property type="match status" value="1"/>
</dbReference>
<feature type="chain" id="PRO_5015121549" evidence="3">
    <location>
        <begin position="23"/>
        <end position="249"/>
    </location>
</feature>
<dbReference type="Proteomes" id="UP000240542">
    <property type="component" value="Unassembled WGS sequence"/>
</dbReference>
<dbReference type="PROSITE" id="PS00134">
    <property type="entry name" value="TRYPSIN_HIS"/>
    <property type="match status" value="1"/>
</dbReference>
<keyword evidence="6" id="KW-1185">Reference proteome</keyword>
<dbReference type="RefSeq" id="WP_106583052.1">
    <property type="nucleotide sequence ID" value="NZ_PYGA01000007.1"/>
</dbReference>
<accession>A0A2P8DKH9</accession>
<dbReference type="InterPro" id="IPR018114">
    <property type="entry name" value="TRYPSIN_HIS"/>
</dbReference>
<dbReference type="InterPro" id="IPR001254">
    <property type="entry name" value="Trypsin_dom"/>
</dbReference>
<feature type="signal peptide" evidence="3">
    <location>
        <begin position="1"/>
        <end position="22"/>
    </location>
</feature>
<evidence type="ECO:0000259" key="4">
    <source>
        <dbReference type="PROSITE" id="PS50240"/>
    </source>
</evidence>
<dbReference type="PRINTS" id="PR00722">
    <property type="entry name" value="CHYMOTRYPSIN"/>
</dbReference>
<dbReference type="InterPro" id="IPR050430">
    <property type="entry name" value="Peptidase_S1"/>
</dbReference>
<dbReference type="SUPFAM" id="SSF50494">
    <property type="entry name" value="Trypsin-like serine proteases"/>
    <property type="match status" value="1"/>
</dbReference>
<dbReference type="FunFam" id="2.40.10.10:FF:000068">
    <property type="entry name" value="transmembrane protease serine 2"/>
    <property type="match status" value="1"/>
</dbReference>
<dbReference type="AlphaFoldDB" id="A0A2P8DKH9"/>
<keyword evidence="3" id="KW-0732">Signal</keyword>
<evidence type="ECO:0000313" key="6">
    <source>
        <dbReference type="Proteomes" id="UP000240542"/>
    </source>
</evidence>
<dbReference type="PROSITE" id="PS50240">
    <property type="entry name" value="TRYPSIN_DOM"/>
    <property type="match status" value="1"/>
</dbReference>
<evidence type="ECO:0000256" key="3">
    <source>
        <dbReference type="SAM" id="SignalP"/>
    </source>
</evidence>
<sequence length="249" mass="25463">MAGAVGAAAFLAAAAWAAPANAIIGGTDATEEYPFMVSLSDDKGVHYCGGALIDKEWLVTAGHCTAGDAEQITARVGSADNTSGGSERGIAQIVTHPDYTADPENLRSDIALIRLDAPVEERPIGIAAESGAPGSTARIMGWGMTCEDGSECPNPPQILQELDTEIAADDRCTGIDGAGDICSEHPTREAQSCSNDSGGPMVQGGPGRWELVGATSRDGDAETDPSCVGPGVWTDVPAHADWIRATVGA</sequence>
<organism evidence="5 6">
    <name type="scientific">Murinocardiopsis flavida</name>
    <dbReference type="NCBI Taxonomy" id="645275"/>
    <lineage>
        <taxon>Bacteria</taxon>
        <taxon>Bacillati</taxon>
        <taxon>Actinomycetota</taxon>
        <taxon>Actinomycetes</taxon>
        <taxon>Streptosporangiales</taxon>
        <taxon>Nocardiopsidaceae</taxon>
        <taxon>Murinocardiopsis</taxon>
    </lineage>
</organism>
<dbReference type="InterPro" id="IPR009003">
    <property type="entry name" value="Peptidase_S1_PA"/>
</dbReference>
<dbReference type="GO" id="GO:0004252">
    <property type="term" value="F:serine-type endopeptidase activity"/>
    <property type="evidence" value="ECO:0007669"/>
    <property type="project" value="InterPro"/>
</dbReference>
<dbReference type="EMBL" id="PYGA01000007">
    <property type="protein sequence ID" value="PSK97709.1"/>
    <property type="molecule type" value="Genomic_DNA"/>
</dbReference>
<dbReference type="Gene3D" id="2.40.10.10">
    <property type="entry name" value="Trypsin-like serine proteases"/>
    <property type="match status" value="1"/>
</dbReference>
<reference evidence="5 6" key="1">
    <citation type="submission" date="2018-03" db="EMBL/GenBank/DDBJ databases">
        <title>Genomic Encyclopedia of Archaeal and Bacterial Type Strains, Phase II (KMG-II): from individual species to whole genera.</title>
        <authorList>
            <person name="Goeker M."/>
        </authorList>
    </citation>
    <scope>NUCLEOTIDE SEQUENCE [LARGE SCALE GENOMIC DNA]</scope>
    <source>
        <strain evidence="5 6">DSM 45312</strain>
    </source>
</reference>
<dbReference type="PANTHER" id="PTHR24276:SF96">
    <property type="entry name" value="PEPTIDASE S1 DOMAIN-CONTAINING PROTEIN"/>
    <property type="match status" value="1"/>
</dbReference>
<dbReference type="PANTHER" id="PTHR24276">
    <property type="entry name" value="POLYSERASE-RELATED"/>
    <property type="match status" value="1"/>
</dbReference>
<feature type="domain" description="Peptidase S1" evidence="4">
    <location>
        <begin position="23"/>
        <end position="248"/>
    </location>
</feature>
<dbReference type="InterPro" id="IPR043504">
    <property type="entry name" value="Peptidase_S1_PA_chymotrypsin"/>
</dbReference>
<evidence type="ECO:0000256" key="1">
    <source>
        <dbReference type="ARBA" id="ARBA00007664"/>
    </source>
</evidence>
<evidence type="ECO:0000256" key="2">
    <source>
        <dbReference type="ARBA" id="ARBA00023157"/>
    </source>
</evidence>
<evidence type="ECO:0000313" key="5">
    <source>
        <dbReference type="EMBL" id="PSK97709.1"/>
    </source>
</evidence>
<gene>
    <name evidence="5" type="ORF">CLV63_107102</name>
</gene>
<comment type="similarity">
    <text evidence="1">Belongs to the peptidase S1 family.</text>
</comment>
<keyword evidence="2" id="KW-1015">Disulfide bond</keyword>
<dbReference type="InterPro" id="IPR001314">
    <property type="entry name" value="Peptidase_S1A"/>
</dbReference>
<proteinExistence type="inferred from homology"/>
<comment type="caution">
    <text evidence="5">The sequence shown here is derived from an EMBL/GenBank/DDBJ whole genome shotgun (WGS) entry which is preliminary data.</text>
</comment>
<dbReference type="OrthoDB" id="3657335at2"/>
<dbReference type="GO" id="GO:0006508">
    <property type="term" value="P:proteolysis"/>
    <property type="evidence" value="ECO:0007669"/>
    <property type="project" value="InterPro"/>
</dbReference>
<protein>
    <submittedName>
        <fullName evidence="5">Trypsin</fullName>
    </submittedName>
</protein>
<dbReference type="Pfam" id="PF00089">
    <property type="entry name" value="Trypsin"/>
    <property type="match status" value="1"/>
</dbReference>